<proteinExistence type="predicted"/>
<dbReference type="SUPFAM" id="SSF54695">
    <property type="entry name" value="POZ domain"/>
    <property type="match status" value="1"/>
</dbReference>
<comment type="caution">
    <text evidence="4">The sequence shown here is derived from an EMBL/GenBank/DDBJ whole genome shotgun (WGS) entry which is preliminary data.</text>
</comment>
<dbReference type="SMART" id="SM00875">
    <property type="entry name" value="BACK"/>
    <property type="match status" value="1"/>
</dbReference>
<dbReference type="OrthoDB" id="191037at2759"/>
<evidence type="ECO:0000256" key="1">
    <source>
        <dbReference type="SAM" id="MobiDB-lite"/>
    </source>
</evidence>
<accession>A0A9W7Y3M6</accession>
<dbReference type="InterPro" id="IPR008974">
    <property type="entry name" value="TRAF-like"/>
</dbReference>
<evidence type="ECO:0000313" key="5">
    <source>
        <dbReference type="Proteomes" id="UP001149813"/>
    </source>
</evidence>
<evidence type="ECO:0008006" key="6">
    <source>
        <dbReference type="Google" id="ProtNLM"/>
    </source>
</evidence>
<dbReference type="Gene3D" id="2.60.210.10">
    <property type="entry name" value="Apoptosis, Tumor Necrosis Factor Receptor Associated Protein 2, Chain A"/>
    <property type="match status" value="1"/>
</dbReference>
<protein>
    <recommendedName>
        <fullName evidence="6">BTB domain-containing protein</fullName>
    </recommendedName>
</protein>
<dbReference type="InterPro" id="IPR051481">
    <property type="entry name" value="BTB-POZ/Galectin-3-binding"/>
</dbReference>
<dbReference type="Gene3D" id="3.30.710.10">
    <property type="entry name" value="Potassium Channel Kv1.1, Chain A"/>
    <property type="match status" value="1"/>
</dbReference>
<evidence type="ECO:0000259" key="2">
    <source>
        <dbReference type="PROSITE" id="PS50097"/>
    </source>
</evidence>
<feature type="compositionally biased region" description="Polar residues" evidence="1">
    <location>
        <begin position="522"/>
        <end position="550"/>
    </location>
</feature>
<gene>
    <name evidence="4" type="ORF">LPJ53_001708</name>
</gene>
<name>A0A9W7Y3M6_9FUNG</name>
<dbReference type="Pfam" id="PF07707">
    <property type="entry name" value="BACK"/>
    <property type="match status" value="1"/>
</dbReference>
<dbReference type="PROSITE" id="PS50097">
    <property type="entry name" value="BTB"/>
    <property type="match status" value="1"/>
</dbReference>
<dbReference type="SUPFAM" id="SSF49599">
    <property type="entry name" value="TRAF domain-like"/>
    <property type="match status" value="1"/>
</dbReference>
<feature type="domain" description="MATH" evidence="3">
    <location>
        <begin position="7"/>
        <end position="134"/>
    </location>
</feature>
<dbReference type="Pfam" id="PF22486">
    <property type="entry name" value="MATH_2"/>
    <property type="match status" value="1"/>
</dbReference>
<dbReference type="CDD" id="cd18186">
    <property type="entry name" value="BTB_POZ_ZBTB_KLHL-like"/>
    <property type="match status" value="1"/>
</dbReference>
<dbReference type="Gene3D" id="1.25.40.420">
    <property type="match status" value="2"/>
</dbReference>
<reference evidence="4" key="1">
    <citation type="submission" date="2022-07" db="EMBL/GenBank/DDBJ databases">
        <title>Phylogenomic reconstructions and comparative analyses of Kickxellomycotina fungi.</title>
        <authorList>
            <person name="Reynolds N.K."/>
            <person name="Stajich J.E."/>
            <person name="Barry K."/>
            <person name="Grigoriev I.V."/>
            <person name="Crous P."/>
            <person name="Smith M.E."/>
        </authorList>
    </citation>
    <scope>NUCLEOTIDE SEQUENCE</scope>
    <source>
        <strain evidence="4">NBRC 32514</strain>
    </source>
</reference>
<dbReference type="AlphaFoldDB" id="A0A9W7Y3M6"/>
<keyword evidence="5" id="KW-1185">Reference proteome</keyword>
<dbReference type="InterPro" id="IPR011333">
    <property type="entry name" value="SKP1/BTB/POZ_sf"/>
</dbReference>
<dbReference type="EMBL" id="JANBOJ010000046">
    <property type="protein sequence ID" value="KAJ1723952.1"/>
    <property type="molecule type" value="Genomic_DNA"/>
</dbReference>
<dbReference type="SMART" id="SM00225">
    <property type="entry name" value="BTB"/>
    <property type="match status" value="1"/>
</dbReference>
<feature type="region of interest" description="Disordered" evidence="1">
    <location>
        <begin position="477"/>
        <end position="550"/>
    </location>
</feature>
<dbReference type="Proteomes" id="UP001149813">
    <property type="component" value="Unassembled WGS sequence"/>
</dbReference>
<evidence type="ECO:0000259" key="3">
    <source>
        <dbReference type="PROSITE" id="PS50144"/>
    </source>
</evidence>
<dbReference type="CDD" id="cd00121">
    <property type="entry name" value="MATH"/>
    <property type="match status" value="1"/>
</dbReference>
<dbReference type="PROSITE" id="PS50144">
    <property type="entry name" value="MATH"/>
    <property type="match status" value="1"/>
</dbReference>
<dbReference type="PANTHER" id="PTHR24410">
    <property type="entry name" value="HL07962P-RELATED"/>
    <property type="match status" value="1"/>
</dbReference>
<dbReference type="InterPro" id="IPR002083">
    <property type="entry name" value="MATH/TRAF_dom"/>
</dbReference>
<dbReference type="InterPro" id="IPR000210">
    <property type="entry name" value="BTB/POZ_dom"/>
</dbReference>
<sequence length="686" mass="77172">MSPGNLQYVYRWRIGQWSTLAPCIEHNSPAFDADGLRWVFKLFKGRARNPRDLALYLAVHESTTDRLQQLKKKVDVSFTLENQRTRGLDYNKYTTPITVWVDSAYSTWGDDKFISLDDMDSFILDDMTCLVVRFHVRETVHEGPTPTAQPSPAIAVYVPEKISAPFNQLLKSARFSDIQFELRDSIGNVLEHGGQPSPPNSSPDGDSRPLCVTPMPGNCYARAMPYANHKRIGGAEPAQPPSGPRYHAHKAILMAVSPVFEAMFSNGMRETFEKTVEVWDVTPRAFERMLEFAYTHACDLDVSVEGHADVSADEVVETLLCADQFEVAGLRDICWRNLMSRLSVDTVWDIWSIAVDLEVPEHQRACRSFCCRKFTELCRHPTTMWASAHLLREVLASDALNVESEELLYETVVKWAEFREDSMDSVLPSPRSANARKLSGSAGNVLSAEKHMTRSGLISDEAVLKCYRSPSNLSLLPPRSPWTNRGQRQGHPRRKPELTREAYTSASEANAAPTPSPRLSVISATRLQSSRNGDSPLASANITSPASSHSSVWSTLSDRKEFLPSLLPCIRFPMMDKNFLLRVVERNSELMTLPLMKDLLIEAYRFHAFNPPQIIQTPLSRPHSSAHRRSSECFAKKEYSAQLQTAQPIYAKIILPLNTSDDLALSRSQRRKPLQKVSIQNVSYAS</sequence>
<dbReference type="InterPro" id="IPR011705">
    <property type="entry name" value="BACK"/>
</dbReference>
<feature type="region of interest" description="Disordered" evidence="1">
    <location>
        <begin position="189"/>
        <end position="210"/>
    </location>
</feature>
<dbReference type="Pfam" id="PF00651">
    <property type="entry name" value="BTB"/>
    <property type="match status" value="1"/>
</dbReference>
<feature type="domain" description="BTB" evidence="2">
    <location>
        <begin position="242"/>
        <end position="302"/>
    </location>
</feature>
<dbReference type="PANTHER" id="PTHR24410:SF23">
    <property type="entry name" value="BTB DOMAIN-CONTAINING PROTEIN-RELATED"/>
    <property type="match status" value="1"/>
</dbReference>
<evidence type="ECO:0000313" key="4">
    <source>
        <dbReference type="EMBL" id="KAJ1723952.1"/>
    </source>
</evidence>
<organism evidence="4 5">
    <name type="scientific">Coemansia erecta</name>
    <dbReference type="NCBI Taxonomy" id="147472"/>
    <lineage>
        <taxon>Eukaryota</taxon>
        <taxon>Fungi</taxon>
        <taxon>Fungi incertae sedis</taxon>
        <taxon>Zoopagomycota</taxon>
        <taxon>Kickxellomycotina</taxon>
        <taxon>Kickxellomycetes</taxon>
        <taxon>Kickxellales</taxon>
        <taxon>Kickxellaceae</taxon>
        <taxon>Coemansia</taxon>
    </lineage>
</organism>